<dbReference type="PANTHER" id="PTHR45661:SF3">
    <property type="entry name" value="IG-LIKE DOMAIN-CONTAINING PROTEIN"/>
    <property type="match status" value="1"/>
</dbReference>
<dbReference type="InterPro" id="IPR032675">
    <property type="entry name" value="LRR_dom_sf"/>
</dbReference>
<dbReference type="InterPro" id="IPR026906">
    <property type="entry name" value="LRR_5"/>
</dbReference>
<proteinExistence type="predicted"/>
<dbReference type="Gene3D" id="1.25.40.20">
    <property type="entry name" value="Ankyrin repeat-containing domain"/>
    <property type="match status" value="1"/>
</dbReference>
<dbReference type="Pfam" id="PF13306">
    <property type="entry name" value="LRR_5"/>
    <property type="match status" value="4"/>
</dbReference>
<evidence type="ECO:0000313" key="1">
    <source>
        <dbReference type="EMBL" id="KAK8849984.1"/>
    </source>
</evidence>
<dbReference type="PANTHER" id="PTHR45661">
    <property type="entry name" value="SURFACE ANTIGEN"/>
    <property type="match status" value="1"/>
</dbReference>
<evidence type="ECO:0000313" key="2">
    <source>
        <dbReference type="Proteomes" id="UP001470230"/>
    </source>
</evidence>
<name>A0ABR2HNT9_9EUKA</name>
<protein>
    <submittedName>
        <fullName evidence="1">Uncharacterized protein</fullName>
    </submittedName>
</protein>
<dbReference type="EMBL" id="JAPFFF010000025">
    <property type="protein sequence ID" value="KAK8849984.1"/>
    <property type="molecule type" value="Genomic_DNA"/>
</dbReference>
<dbReference type="InterPro" id="IPR002110">
    <property type="entry name" value="Ankyrin_rpt"/>
</dbReference>
<dbReference type="InterPro" id="IPR036770">
    <property type="entry name" value="Ankyrin_rpt-contain_sf"/>
</dbReference>
<accession>A0ABR2HNT9</accession>
<comment type="caution">
    <text evidence="1">The sequence shown here is derived from an EMBL/GenBank/DDBJ whole genome shotgun (WGS) entry which is preliminary data.</text>
</comment>
<sequence length="917" mass="104976">MEVQEYVSKMRKIYSLFLEFLDCSDDEKGENLRAFIDMINTHNILEDSDEIYEILVLISKVSKNHYRYPNFFDKIENILDIFTEKIKQSFTNFQIFNIFKSNKRILLILFNNKIIEIDSSILDFILNSEKEKYKSYKFYFFNEIKGIISEDTKQSIKRDLTMYDLNVFDNFHEKCLIGENELYICSLIRNDSIEEFIIYINQNNISLSNSIKPSIFETNSLLINSKENQTIIEYAAFFGSIQIFQFLLLNNVSLDSSLWKYSIHGRNPEIIHMLEENHINSDNFFFIALKCHHNEIAHYFKENFFENISTFHREATGGRRESKFIKAIKRLFTHKTNENDGNEKRINNYIINHSFRYHNYEFMPEDFNNKILFIHFCEYNYIKLVKLFLNLKIVDVNEKFLCQNKGKIYLTPLRISAENNRLDIINVLFKQPNVTWSKETFSYCNKIRIIELPSFIKEIDNKSFIGCCSLEKIIIPSSVTRIGDKAFKKCVSLKEILIPSFVNYIGEGVFNECQSLKKIELLASIDTIKRTTFSNCSSLKQITIPSSVTLIEFAAFCNCKSLEHITITSPKISIGCDVFNGCSSLVEISIPCELLLIGTNAFERCTSLKEVSISSSSSMTCINSYLFTDCISLINITIPSSVTIIKRSAFNNCKSLKQIILPSSVTYIGKDAFCECSSLEQIILSSSVTYIGENAFCGCSSLKQVAIPSLIESIESKSFYKCSSITQIEIPSHVNSIGDCSFYDCALLKEVLFSPSSLLDSINKDAFRLCKSLTEIIFPSSLTIIFDSAFRECLSLQKVSFKSPSSLVTISNYSFEKCSSLIEISFPPSLKFIGQYAFQDCLSLKQILFVNPSSITSIEKNAFNRCESLSNVEIPKSVESIGFDAFGQCKSLTNISIPSSIDVLQIGLFTTTKVNKI</sequence>
<dbReference type="Gene3D" id="3.40.50.12480">
    <property type="match status" value="4"/>
</dbReference>
<keyword evidence="2" id="KW-1185">Reference proteome</keyword>
<dbReference type="InterPro" id="IPR053139">
    <property type="entry name" value="Surface_bspA-like"/>
</dbReference>
<dbReference type="SUPFAM" id="SSF52058">
    <property type="entry name" value="L domain-like"/>
    <property type="match status" value="3"/>
</dbReference>
<reference evidence="1 2" key="1">
    <citation type="submission" date="2024-04" db="EMBL/GenBank/DDBJ databases">
        <title>Tritrichomonas musculus Genome.</title>
        <authorList>
            <person name="Alves-Ferreira E."/>
            <person name="Grigg M."/>
            <person name="Lorenzi H."/>
            <person name="Galac M."/>
        </authorList>
    </citation>
    <scope>NUCLEOTIDE SEQUENCE [LARGE SCALE GENOMIC DNA]</scope>
    <source>
        <strain evidence="1 2">EAF2021</strain>
    </source>
</reference>
<gene>
    <name evidence="1" type="ORF">M9Y10_018578</name>
</gene>
<dbReference type="Gene3D" id="3.80.10.10">
    <property type="entry name" value="Ribonuclease Inhibitor"/>
    <property type="match status" value="3"/>
</dbReference>
<dbReference type="SMART" id="SM00248">
    <property type="entry name" value="ANK"/>
    <property type="match status" value="4"/>
</dbReference>
<dbReference type="Proteomes" id="UP001470230">
    <property type="component" value="Unassembled WGS sequence"/>
</dbReference>
<organism evidence="1 2">
    <name type="scientific">Tritrichomonas musculus</name>
    <dbReference type="NCBI Taxonomy" id="1915356"/>
    <lineage>
        <taxon>Eukaryota</taxon>
        <taxon>Metamonada</taxon>
        <taxon>Parabasalia</taxon>
        <taxon>Tritrichomonadida</taxon>
        <taxon>Tritrichomonadidae</taxon>
        <taxon>Tritrichomonas</taxon>
    </lineage>
</organism>
<dbReference type="SUPFAM" id="SSF48403">
    <property type="entry name" value="Ankyrin repeat"/>
    <property type="match status" value="1"/>
</dbReference>